<dbReference type="Pfam" id="PF05893">
    <property type="entry name" value="LuxC"/>
    <property type="match status" value="1"/>
</dbReference>
<dbReference type="InterPro" id="IPR008670">
    <property type="entry name" value="CoA_reduct_LuxC"/>
</dbReference>
<evidence type="ECO:0000313" key="4">
    <source>
        <dbReference type="Proteomes" id="UP000002297"/>
    </source>
</evidence>
<gene>
    <name evidence="3" type="ordered locus">CA2559_08696</name>
</gene>
<evidence type="ECO:0000256" key="2">
    <source>
        <dbReference type="SAM" id="Coils"/>
    </source>
</evidence>
<dbReference type="GO" id="GO:0003995">
    <property type="term" value="F:acyl-CoA dehydrogenase activity"/>
    <property type="evidence" value="ECO:0007669"/>
    <property type="project" value="InterPro"/>
</dbReference>
<keyword evidence="1" id="KW-0521">NADP</keyword>
<organism evidence="3 4">
    <name type="scientific">Croceibacter atlanticus (strain ATCC BAA-628 / JCM 21780 / CIP 108009 / IAM 15332 / KCTC 12090 / HTCC2559)</name>
    <dbReference type="NCBI Taxonomy" id="216432"/>
    <lineage>
        <taxon>Bacteria</taxon>
        <taxon>Pseudomonadati</taxon>
        <taxon>Bacteroidota</taxon>
        <taxon>Flavobacteriia</taxon>
        <taxon>Flavobacteriales</taxon>
        <taxon>Flavobacteriaceae</taxon>
        <taxon>Croceibacter</taxon>
    </lineage>
</organism>
<dbReference type="InterPro" id="IPR016161">
    <property type="entry name" value="Ald_DH/histidinol_DH"/>
</dbReference>
<evidence type="ECO:0008006" key="5">
    <source>
        <dbReference type="Google" id="ProtNLM"/>
    </source>
</evidence>
<dbReference type="Proteomes" id="UP000002297">
    <property type="component" value="Chromosome"/>
</dbReference>
<dbReference type="SUPFAM" id="SSF53720">
    <property type="entry name" value="ALDH-like"/>
    <property type="match status" value="1"/>
</dbReference>
<evidence type="ECO:0000256" key="1">
    <source>
        <dbReference type="ARBA" id="ARBA00022857"/>
    </source>
</evidence>
<proteinExistence type="predicted"/>
<keyword evidence="4" id="KW-1185">Reference proteome</keyword>
<dbReference type="GO" id="GO:0008218">
    <property type="term" value="P:bioluminescence"/>
    <property type="evidence" value="ECO:0007669"/>
    <property type="project" value="InterPro"/>
</dbReference>
<dbReference type="RefSeq" id="WP_013187484.1">
    <property type="nucleotide sequence ID" value="NC_014230.1"/>
</dbReference>
<dbReference type="HOGENOM" id="CLU_050037_0_0_10"/>
<dbReference type="KEGG" id="cat:CA2559_08696"/>
<keyword evidence="2" id="KW-0175">Coiled coil</keyword>
<evidence type="ECO:0000313" key="3">
    <source>
        <dbReference type="EMBL" id="EAP86098.1"/>
    </source>
</evidence>
<name>A3UBU7_CROAH</name>
<feature type="coiled-coil region" evidence="2">
    <location>
        <begin position="286"/>
        <end position="313"/>
    </location>
</feature>
<dbReference type="AlphaFoldDB" id="A3UBU7"/>
<dbReference type="STRING" id="216432.CA2559_08696"/>
<dbReference type="eggNOG" id="COG1012">
    <property type="taxonomic scope" value="Bacteria"/>
</dbReference>
<dbReference type="OrthoDB" id="1522941at2"/>
<accession>A3UBU7</accession>
<reference evidence="3 4" key="1">
    <citation type="journal article" date="2010" name="J. Bacteriol.">
        <title>The complete genome sequence of Croceibacter atlanticus HTCC2559T.</title>
        <authorList>
            <person name="Oh H.M."/>
            <person name="Kang I."/>
            <person name="Ferriera S."/>
            <person name="Giovannoni S.J."/>
            <person name="Cho J.C."/>
        </authorList>
    </citation>
    <scope>NUCLEOTIDE SEQUENCE [LARGE SCALE GENOMIC DNA]</scope>
    <source>
        <strain evidence="4">ATCC BAA-628 / HTCC2559 / KCTC 12090</strain>
    </source>
</reference>
<protein>
    <recommendedName>
        <fullName evidence="5">Acyl-CoA reductase</fullName>
    </recommendedName>
</protein>
<dbReference type="EMBL" id="CP002046">
    <property type="protein sequence ID" value="EAP86098.1"/>
    <property type="molecule type" value="Genomic_DNA"/>
</dbReference>
<sequence length="347" mass="39979">MTLNEHIEAFSELGKFLEQFFNDSNTKDDEFSQRLATEIEAAVHYNGWFTKNNVRFSLQQWQLALTEDNLSAWLKNYDINTKVPKTIGLILAGNVPLVGFHDVLSVLVTGHNVLIKYSSNDQRLLPLLLEKLKAINSKYNERIKTAKDQLKGFDAVIATGSNNTSRYFNYYFKNVPSIIRKNRHSVAILTGEESPEQIQLLANDIFRYYGLGCRNVSKLLVPEGYNFNTFFENIMNWSEVINDNKYANNYDYNKAVYLMSGANMLDNNFVLLKEDNGFSSPIGVLFQDSYKNLEELEEILAEEKDNLQCVVSNNLQPQHIYFGETQHPKLWDYADNIDTVEFLLKVN</sequence>
<dbReference type="GeneID" id="89453491"/>